<feature type="domain" description="Teneurin-like YD-shell" evidence="4">
    <location>
        <begin position="1621"/>
        <end position="1826"/>
    </location>
</feature>
<dbReference type="RefSeq" id="WP_154758267.1">
    <property type="nucleotide sequence ID" value="NZ_WMBA01000029.1"/>
</dbReference>
<evidence type="ECO:0000256" key="1">
    <source>
        <dbReference type="ARBA" id="ARBA00022737"/>
    </source>
</evidence>
<feature type="compositionally biased region" description="Polar residues" evidence="2">
    <location>
        <begin position="200"/>
        <end position="218"/>
    </location>
</feature>
<accession>A0A6N7Z463</accession>
<dbReference type="EMBL" id="WMBA01000029">
    <property type="protein sequence ID" value="MTD56099.1"/>
    <property type="molecule type" value="Genomic_DNA"/>
</dbReference>
<dbReference type="PANTHER" id="PTHR32305">
    <property type="match status" value="1"/>
</dbReference>
<feature type="region of interest" description="Disordered" evidence="2">
    <location>
        <begin position="1011"/>
        <end position="1042"/>
    </location>
</feature>
<dbReference type="InterPro" id="IPR022385">
    <property type="entry name" value="Rhs_assc_core"/>
</dbReference>
<evidence type="ECO:0000256" key="2">
    <source>
        <dbReference type="SAM" id="MobiDB-lite"/>
    </source>
</evidence>
<keyword evidence="3" id="KW-0732">Signal</keyword>
<comment type="caution">
    <text evidence="5">The sequence shown here is derived from an EMBL/GenBank/DDBJ whole genome shotgun (WGS) entry which is preliminary data.</text>
</comment>
<keyword evidence="6" id="KW-1185">Reference proteome</keyword>
<dbReference type="PANTHER" id="PTHR32305:SF17">
    <property type="entry name" value="TRNA NUCLEASE WAPA"/>
    <property type="match status" value="1"/>
</dbReference>
<dbReference type="NCBIfam" id="TIGR03696">
    <property type="entry name" value="Rhs_assc_core"/>
    <property type="match status" value="1"/>
</dbReference>
<dbReference type="Proteomes" id="UP000440096">
    <property type="component" value="Unassembled WGS sequence"/>
</dbReference>
<feature type="region of interest" description="Disordered" evidence="2">
    <location>
        <begin position="198"/>
        <end position="218"/>
    </location>
</feature>
<evidence type="ECO:0000313" key="5">
    <source>
        <dbReference type="EMBL" id="MTD56099.1"/>
    </source>
</evidence>
<proteinExistence type="predicted"/>
<feature type="region of interest" description="Disordered" evidence="2">
    <location>
        <begin position="1757"/>
        <end position="1784"/>
    </location>
</feature>
<gene>
    <name evidence="5" type="ORF">GKO32_19255</name>
</gene>
<name>A0A6N7Z463_9PSEU</name>
<evidence type="ECO:0000259" key="4">
    <source>
        <dbReference type="Pfam" id="PF25023"/>
    </source>
</evidence>
<organism evidence="5 6">
    <name type="scientific">Amycolatopsis pithecellobii</name>
    <dbReference type="NCBI Taxonomy" id="664692"/>
    <lineage>
        <taxon>Bacteria</taxon>
        <taxon>Bacillati</taxon>
        <taxon>Actinomycetota</taxon>
        <taxon>Actinomycetes</taxon>
        <taxon>Pseudonocardiales</taxon>
        <taxon>Pseudonocardiaceae</taxon>
        <taxon>Amycolatopsis</taxon>
    </lineage>
</organism>
<dbReference type="Pfam" id="PF25023">
    <property type="entry name" value="TEN_YD-shell"/>
    <property type="match status" value="1"/>
</dbReference>
<evidence type="ECO:0000256" key="3">
    <source>
        <dbReference type="SAM" id="SignalP"/>
    </source>
</evidence>
<dbReference type="NCBIfam" id="TIGR01643">
    <property type="entry name" value="YD_repeat_2x"/>
    <property type="match status" value="3"/>
</dbReference>
<feature type="chain" id="PRO_5038864478" evidence="3">
    <location>
        <begin position="22"/>
        <end position="2095"/>
    </location>
</feature>
<keyword evidence="1" id="KW-0677">Repeat</keyword>
<dbReference type="Gene3D" id="2.180.10.10">
    <property type="entry name" value="RHS repeat-associated core"/>
    <property type="match status" value="2"/>
</dbReference>
<feature type="compositionally biased region" description="Polar residues" evidence="2">
    <location>
        <begin position="1018"/>
        <end position="1042"/>
    </location>
</feature>
<dbReference type="InterPro" id="IPR056823">
    <property type="entry name" value="TEN-like_YD-shell"/>
</dbReference>
<dbReference type="InterPro" id="IPR006530">
    <property type="entry name" value="YD"/>
</dbReference>
<sequence>MAALVAIGALVVSSLTAPAVAASAAQNKPPAVPVTPKIPHQDVPLLAQAPGGKSPAQVPAAVLPPSGNADVAPRKNTAPGRVGTMPITVAAAPGVATPAMKVHLADPATTRGAGVTGVLFSVELAQPRGGTSAPATLGVDYSRFRDLTAGFGDRARLVQLPACVLTTPAVPACQKQTPIPSSVNDRKANVVSAQVDFSPASGTSSTAARPDSTGSTSPAMVVMATTTDSGGSNGTFTASTLNPSGTWSVTGDSGQFAWSYPVAVPPAASGTTAPKVALSYSSSSVDGRTSSTNNQVSWIGEGWDYTPGYVERTYRQCSDDTTLPAAQQTPDLCWAGQIVTMNLGGSMVQLVRDDATGSWHPVADNGSRVELLTGAGNGAANGEYWKITTTDGTQYFFGRNAGPGYTNQGTTNSTWTTPVYGAHPGDPCYNAAGFAASSCTQAWRWNLDYVEDAHGNVTTYYYTPETNFYGADNGTAGVAYTRGGYLNRIDYGLRDENGTIYGNPAPDQVQFTVAERCFPSGTITCDPSQFTAANAASWPDTPQDQQCLSGTTCNNHAPSFWTTKRLTNITTRYYNGTGYTKVDSYDLAQQFSSSGDPALWLNSITRTGFNPDGTSIAMPPVSFAGQMMDNRVAGYNNQPPMARWRLTNITAETGQRTNLTYSQPECSATNVPVDPSQDTKRCFPVYWTFPYQTNPTLDYFHKYLVSSVQTQEPNALSPSQLSTYTYIGAPAWHFDDNEVVKPANRTYGQFRGYSEVDVATGDPGHSTNGHPDITTLTKTTYYRGMDGDTLPGGGHRTATVTDSLGETVPDSDLFSDNAREVQTFNGPTGPRISSTITDMATVATTATRNRAGLPALTAAILAPTTSREIHDLAAGGTHTATTTNTYDNLGRPIRQTSSGDGVPDVCTSTSYADNTTSWIRNKASETITSQQVCPAPGVTPSPILTDVRSFYDGSTTLGAVPGAGDVTRTDTATINNGGTLTFATTSSSTYDSSGRPLTTTDGLNRTSRLAYTPADGGSLTQTVTTNPLNQTSTITLDPGRGTTTSTVDVAAHRSDATYDALGRLTAVWLPGHSKATNDPASATYAYQLSATAPSAVTTKTLVHTTTTNTYITAVKIYDALGQLKQTQTDAEGGGRTVADAFYDSHGWAANTHDRYYTDGTPGTTLISVADSAVNSRTVNTYDGTGRLIDAAAYNGLTFTWDTKIIYSGDRTTTVPPAGGVTTSALTDVRGKTTETRQYTTPPTINGSVITGGTYQSTTQTYTPLGQVAAITDPGNNVWTYTYDLLGNKTHATDPATGATSYTYDIAGQLTSSTDARNQTLVYTYDNLGRKTTEYSGSTTGPKLASWVYDTVQKGKLTSSTRYTPQGNYLVGYGGYDGQGNPTSKTVQLPTSETGLSGNHTTQYEWNDAGVLGDVLPAPGGGLPGEWIGTIYDSLGNAVSSDGYNGYVSAVAYTPYGETAQISMGDIGMASWLTYDRDPQTRRLSHANYSAQTGTPQLDDTTYTYSPSGNPTRSVDVQGPNGGPTQTQCYTYDALDRLAQAWTATDNCAANPATSTIGGTQPYWQSWTFDPTGLRQTQTAHAVPGASGDTTTNYTYPAAGTPQAAALQSTATTGPGGNSSTGYTYDAAGNTLTRTLPVGNQTLTWDAENHLATDTTPAGATSYVYDADGNQLVRHDPGSTTLYLPGEELTRNTTTGTVTGTRYYTFNNQVIALRVGGANPLYLDGDTHGSMLTSYNPTTNAVTRRNLDPYGNPLGQPTITNPDGTNPGPWPDTHGFLGKPQDTNTGLTDVGARNYDSTTGRFASVDPLLTLSNPQSGNGYTYSADNPLTYSDPSGLIIQIDGRPAPIGQDWINNNPGQAAWANGYNDAVKRNWANSFAHNPDAAVNRANGSSYHTSSYWRDVANSRISTSRAFNNPTRQLLDDIVAPPDPLQGMSPLAQLGAQQPAVSPSSGDASGYHYHFTYPLGVLQMSTADQIFNRIKDHLGIFFPIPGMCNEISVGRTCSLAGSPIQIEEVGSRDFQLVSLPGHVEGAGKHISFTIKDGSFGTEYLEVRAWGPIGGPTAFCQQNALCARANANVFANNLWRQFADRVKLASW</sequence>
<dbReference type="OrthoDB" id="291011at2"/>
<dbReference type="InterPro" id="IPR050708">
    <property type="entry name" value="T6SS_VgrG/RHS"/>
</dbReference>
<reference evidence="5 6" key="1">
    <citation type="submission" date="2019-11" db="EMBL/GenBank/DDBJ databases">
        <title>Draft genome of Amycolatopsis RM579.</title>
        <authorList>
            <person name="Duangmal K."/>
            <person name="Mingma R."/>
        </authorList>
    </citation>
    <scope>NUCLEOTIDE SEQUENCE [LARGE SCALE GENOMIC DNA]</scope>
    <source>
        <strain evidence="5 6">RM579</strain>
    </source>
</reference>
<protein>
    <submittedName>
        <fullName evidence="5">Type IV secretion protein Rhs</fullName>
    </submittedName>
</protein>
<dbReference type="InterPro" id="IPR031325">
    <property type="entry name" value="RHS_repeat"/>
</dbReference>
<evidence type="ECO:0000313" key="6">
    <source>
        <dbReference type="Proteomes" id="UP000440096"/>
    </source>
</evidence>
<dbReference type="Pfam" id="PF05593">
    <property type="entry name" value="RHS_repeat"/>
    <property type="match status" value="1"/>
</dbReference>
<feature type="signal peptide" evidence="3">
    <location>
        <begin position="1"/>
        <end position="21"/>
    </location>
</feature>